<feature type="region of interest" description="Disordered" evidence="1">
    <location>
        <begin position="1"/>
        <end position="21"/>
    </location>
</feature>
<dbReference type="Gene3D" id="3.50.50.60">
    <property type="entry name" value="FAD/NAD(P)-binding domain"/>
    <property type="match status" value="1"/>
</dbReference>
<organism evidence="3 4">
    <name type="scientific">Streptomyces flavidovirens</name>
    <dbReference type="NCBI Taxonomy" id="67298"/>
    <lineage>
        <taxon>Bacteria</taxon>
        <taxon>Bacillati</taxon>
        <taxon>Actinomycetota</taxon>
        <taxon>Actinomycetes</taxon>
        <taxon>Kitasatosporales</taxon>
        <taxon>Streptomycetaceae</taxon>
        <taxon>Streptomyces</taxon>
    </lineage>
</organism>
<sequence length="514" mass="56509">MVNPTEPHDSKPPPYAPSPAAARGGRDVVVIGCGTVGTSVFLHLVAPDVQSRRAAGSARHSDSLRSVCLVDPHPVGWGLAFGDDDPLLMCNSAVNLNSILAERPTDFLDHLRQHGWAGHPQDCVPRSWMAAYCHLRYTRARQEAINRGIQVHHVRAAAHTITKQHNTYRVHLDTGPEITASHVVICPGVHRARTPDGFAPHQHHPRYLDSPYPAARLRHLSAPARVLVLGTHQSAIDAALVLCRAGHHTTLTSPSGRLPAVRTSLAAPTRSHPPLQRMTQLDPTDPHLEDKITRHVVEAIRLIERRPLRQQVSTSPDPAQRLREEITLAETGACLWADICVPVIEAIIILASVLPPARRSALITRFAWFTNRYATATTLINARRLLTHFTSGALQVAASYPTAATFTDGLWHIQRPGAGPEYFDHIVNATGFHPPQLSWGSHNDTLHLDHVSAPHPDAHPIDHLAADLRLRRQPTAPPERIWLAGVGTHIRIPFANHLRNAVHQAEQVAKQVRA</sequence>
<comment type="caution">
    <text evidence="3">The sequence shown here is derived from an EMBL/GenBank/DDBJ whole genome shotgun (WGS) entry which is preliminary data.</text>
</comment>
<name>A0ABW6RQA4_9ACTN</name>
<dbReference type="InterPro" id="IPR038732">
    <property type="entry name" value="HpyO/CreE_NAD-binding"/>
</dbReference>
<dbReference type="InterPro" id="IPR052189">
    <property type="entry name" value="L-asp_N-monooxygenase_NS-form"/>
</dbReference>
<feature type="region of interest" description="Disordered" evidence="1">
    <location>
        <begin position="266"/>
        <end position="286"/>
    </location>
</feature>
<evidence type="ECO:0000313" key="4">
    <source>
        <dbReference type="Proteomes" id="UP001601976"/>
    </source>
</evidence>
<dbReference type="PANTHER" id="PTHR40254">
    <property type="entry name" value="BLR0577 PROTEIN"/>
    <property type="match status" value="1"/>
</dbReference>
<dbReference type="Pfam" id="PF13454">
    <property type="entry name" value="NAD_binding_9"/>
    <property type="match status" value="1"/>
</dbReference>
<keyword evidence="4" id="KW-1185">Reference proteome</keyword>
<dbReference type="InterPro" id="IPR036188">
    <property type="entry name" value="FAD/NAD-bd_sf"/>
</dbReference>
<dbReference type="RefSeq" id="WP_387898354.1">
    <property type="nucleotide sequence ID" value="NZ_JBIAPK010000012.1"/>
</dbReference>
<feature type="compositionally biased region" description="Basic and acidic residues" evidence="1">
    <location>
        <begin position="1"/>
        <end position="11"/>
    </location>
</feature>
<dbReference type="PANTHER" id="PTHR40254:SF1">
    <property type="entry name" value="BLR0577 PROTEIN"/>
    <property type="match status" value="1"/>
</dbReference>
<dbReference type="EMBL" id="JBIAPK010000012">
    <property type="protein sequence ID" value="MFF3343038.1"/>
    <property type="molecule type" value="Genomic_DNA"/>
</dbReference>
<dbReference type="Proteomes" id="UP001601976">
    <property type="component" value="Unassembled WGS sequence"/>
</dbReference>
<evidence type="ECO:0000259" key="2">
    <source>
        <dbReference type="Pfam" id="PF13454"/>
    </source>
</evidence>
<evidence type="ECO:0000313" key="3">
    <source>
        <dbReference type="EMBL" id="MFF3343038.1"/>
    </source>
</evidence>
<protein>
    <submittedName>
        <fullName evidence="3">FAD/NAD(P)-binding protein</fullName>
    </submittedName>
</protein>
<proteinExistence type="predicted"/>
<evidence type="ECO:0000256" key="1">
    <source>
        <dbReference type="SAM" id="MobiDB-lite"/>
    </source>
</evidence>
<feature type="domain" description="FAD-dependent urate hydroxylase HpyO/Asp monooxygenase CreE-like FAD/NAD(P)-binding" evidence="2">
    <location>
        <begin position="29"/>
        <end position="188"/>
    </location>
</feature>
<dbReference type="SUPFAM" id="SSF51905">
    <property type="entry name" value="FAD/NAD(P)-binding domain"/>
    <property type="match status" value="1"/>
</dbReference>
<reference evidence="3 4" key="1">
    <citation type="submission" date="2024-10" db="EMBL/GenBank/DDBJ databases">
        <title>The Natural Products Discovery Center: Release of the First 8490 Sequenced Strains for Exploring Actinobacteria Biosynthetic Diversity.</title>
        <authorList>
            <person name="Kalkreuter E."/>
            <person name="Kautsar S.A."/>
            <person name="Yang D."/>
            <person name="Bader C.D."/>
            <person name="Teijaro C.N."/>
            <person name="Fluegel L."/>
            <person name="Davis C.M."/>
            <person name="Simpson J.R."/>
            <person name="Lauterbach L."/>
            <person name="Steele A.D."/>
            <person name="Gui C."/>
            <person name="Meng S."/>
            <person name="Li G."/>
            <person name="Viehrig K."/>
            <person name="Ye F."/>
            <person name="Su P."/>
            <person name="Kiefer A.F."/>
            <person name="Nichols A."/>
            <person name="Cepeda A.J."/>
            <person name="Yan W."/>
            <person name="Fan B."/>
            <person name="Jiang Y."/>
            <person name="Adhikari A."/>
            <person name="Zheng C.-J."/>
            <person name="Schuster L."/>
            <person name="Cowan T.M."/>
            <person name="Smanski M.J."/>
            <person name="Chevrette M.G."/>
            <person name="De Carvalho L.P.S."/>
            <person name="Shen B."/>
        </authorList>
    </citation>
    <scope>NUCLEOTIDE SEQUENCE [LARGE SCALE GENOMIC DNA]</scope>
    <source>
        <strain evidence="3 4">NPDC003029</strain>
    </source>
</reference>
<accession>A0ABW6RQA4</accession>
<gene>
    <name evidence="3" type="ORF">ACFYWW_30720</name>
</gene>